<dbReference type="EMBL" id="CAVMJV010000001">
    <property type="protein sequence ID" value="CAK5011445.1"/>
    <property type="molecule type" value="Genomic_DNA"/>
</dbReference>
<evidence type="ECO:0000313" key="2">
    <source>
        <dbReference type="Proteomes" id="UP001497535"/>
    </source>
</evidence>
<protein>
    <submittedName>
        <fullName evidence="1">Uncharacterized protein</fullName>
    </submittedName>
</protein>
<gene>
    <name evidence="1" type="ORF">MENTE1834_LOCUS1910</name>
</gene>
<comment type="caution">
    <text evidence="1">The sequence shown here is derived from an EMBL/GenBank/DDBJ whole genome shotgun (WGS) entry which is preliminary data.</text>
</comment>
<dbReference type="Proteomes" id="UP001497535">
    <property type="component" value="Unassembled WGS sequence"/>
</dbReference>
<organism evidence="1 2">
    <name type="scientific">Meloidogyne enterolobii</name>
    <name type="common">Root-knot nematode worm</name>
    <name type="synonym">Meloidogyne mayaguensis</name>
    <dbReference type="NCBI Taxonomy" id="390850"/>
    <lineage>
        <taxon>Eukaryota</taxon>
        <taxon>Metazoa</taxon>
        <taxon>Ecdysozoa</taxon>
        <taxon>Nematoda</taxon>
        <taxon>Chromadorea</taxon>
        <taxon>Rhabditida</taxon>
        <taxon>Tylenchina</taxon>
        <taxon>Tylenchomorpha</taxon>
        <taxon>Tylenchoidea</taxon>
        <taxon>Meloidogynidae</taxon>
        <taxon>Meloidogyninae</taxon>
        <taxon>Meloidogyne</taxon>
    </lineage>
</organism>
<keyword evidence="2" id="KW-1185">Reference proteome</keyword>
<sequence>MGFYLTLLVILIVIAIQLFRYPSTLLAWFLRRFLNCYFAKINGIGWFCFGQIKFLFHNGLCLELENLRIDRIFVWRSWKWPKLNLHVFVKSFRVGELKNGKIEMDGCIRNFDFNETIEYVGFTKSLFYKGNFELLDITFNRSKGDFILFIKFGSSVDFTWSPVLHLKLNDLIKAFYSKLSKFSNLFKSLSSAYNAEPSTSSNLLFDVQTEHSFELAFRLPQNHLIRLISPSFSFERTAPCFAKFAAPNLLVEMDGHIIMDFESPKLECVKEDIFLKLLRSGFSQLELETNRLWSWSAEQLQIVFPYGYNFADSFDDLINCIKWIKLVHNIKSRPFTKESPLPADVRIRFKTVTLRIEDDPFEIQLQNIYEVQMDEVFERERRKQILDAKIAQLKKEDPFFPSNKIDALHQSLIKKDGQLYMERIQKVRQQQLDRCLFHWEINELELRAFADLTLHGRENVLDYIHIFNSESNFSINDPQFSTLWARVVELEAVQSRMNFRDYPLPYMNLQKAHFWGTLVGAEQIMESRSIRHQFIDTPEPWGRFIIERSMCPLKFFYDLKCEISDLKVTYGPCWEPCLSMISLCWSLINAPSKDPSEPLPFWDKLRLLLHGRFAMSCTRLQTSMLASTDPYNDTELVEIVWEDFEFDWLTGEFNIRSDVDAYIRTASKYDDRRLLHLPRLICAISLDWICLGDQHDHHSVQPCAPDKLPEYSINIGHDSYRAFRSSCVDVNIRFEISECDENNIKRQFPQIQLYANTFKCLDFLIKTLMTVNRPVKRGPIFSTQTTKRYQLSRHFSSTLQRFSISYWMSFSSSHGFRVISDNLKFTFSAQLQVHQHHSNDHISRRSRIDWKISHVTAHLENTQIHLYKVKPNDEDLLRDEHIPTDSSNSSFFVGLSRLTYIREARQSKKNSFQYGTEYSSNPNSDESSQSTCLGTAVHRLTITDLKASWTIDNRDICLVIAEGVQKAHMLRKILTNEALKMFNFGDEATTSTNSSNIPGITRLNSNSTSSQRTTRNPSVKRGIAVNSGSPRHENGDAGSLLDDREMLWRLVDEAETNLVAYSEEIAQNPTDSLNGVGICTMEDVILINWQIDLLNSQLVLKSSEKVGGFMLVTAARASVSQRLHVPVWRRKQLLLKKSWITTLSGMQYFAPLFIAQDDCSLKPTEFRWLNRDIIEEKQMPTDQQQSKVEDFSTTGEAVGGVVVDNSTISVDSSSSIQLQRVASRCSCQLFFCCFSDMLGTEELEDLEITIPAANTTKERGSLGVRHCEEVDTFTLKHNILEVCTNSEQYQMCIDILQNLIMFIDPRKTQSEENRRRMWFELLKRPKQSVRVSIQKMQSDLRELVSLVRALERQAFFLNKEMQLNPMDPKLELENNQLQTDIDEYKQRQNLLIDELVMMISCYKEKEVEERAQKFITQLRVGSEEVYGDDEQKPFISRLFEGNLIEIFQIKMNKNIFLVCFENCIWRLTENDGQISLSEVQIRNFLYTRTARIDNSGDHLLEIGVVKETLARLQTTTSVDVTPAMRVICRELPAVGGIINIAPMHAQITYRFFEKMMQYFFPGRNIEKEDQQNLDTSDDQQQHNQQPLSFAQRIRGAVNHSFRSTKTKAAQYAAIRDEIDKMKERSEKNNMFVYIIIPAVPFLVSYKGNKEKNLEDVDRFNLTFPNCEYHDKNWTWLDLALAIKQRCKRVLLQQFINQKFLRNSRQAGIERFVAEPIDDEEKKRIILGNTMYENSNDYSSVLNETKTSQEYAFDWSVLIDADLEFINPEVKKKSHIHCVFSRVYIDDMDLLRQGDDEGEFVADESESKEDLLEEQIQEVSTNMQKDEDVVKKEKSQNETDCSNAENVRSFGFATGFDLSGETYKKKINGSEDGSESSKFSAGILDFAKFWQNEDCKRFSGFEGKKRKKAKARTSSSLSATTSSLQISGTASKVESNTSLIEGSEDSLSINISMEKLNFEDKLNFDFAFDPKRDRKLVAKRARKYFSDDKEMMKYWFQRYRYFTKLDEGILLDREAWFSVTPEMLAQHVADRLVRIRDCIILDAFAGSGGNSIQFALKGAFVYAIDIDPVKLRCSARNAQIYGARDRINFICGNFFHICKSLIGARKYKEENKIVKSSYPYTTDLYPFAIDSVYLSPPWGGPSYAKSGKEEFDLQKDIILDGVKIFNYAKKISQNVVYFLPKNTSIIALAASDGEVELEQSLLGEKVKALHAYYGKLVAHD</sequence>
<reference evidence="1" key="1">
    <citation type="submission" date="2023-11" db="EMBL/GenBank/DDBJ databases">
        <authorList>
            <person name="Poullet M."/>
        </authorList>
    </citation>
    <scope>NUCLEOTIDE SEQUENCE</scope>
    <source>
        <strain evidence="1">E1834</strain>
    </source>
</reference>
<proteinExistence type="predicted"/>
<name>A0ACB0XPJ8_MELEN</name>
<evidence type="ECO:0000313" key="1">
    <source>
        <dbReference type="EMBL" id="CAK5011445.1"/>
    </source>
</evidence>
<accession>A0ACB0XPJ8</accession>